<evidence type="ECO:0000313" key="1">
    <source>
        <dbReference type="EMBL" id="SCG17085.1"/>
    </source>
</evidence>
<gene>
    <name evidence="1" type="ORF">GA0070610_3389</name>
</gene>
<dbReference type="GeneID" id="95803131"/>
<accession>A0A1C5GB50</accession>
<organism evidence="1 2">
    <name type="scientific">Micromonospora echinofusca</name>
    <dbReference type="NCBI Taxonomy" id="47858"/>
    <lineage>
        <taxon>Bacteria</taxon>
        <taxon>Bacillati</taxon>
        <taxon>Actinomycetota</taxon>
        <taxon>Actinomycetes</taxon>
        <taxon>Micromonosporales</taxon>
        <taxon>Micromonosporaceae</taxon>
        <taxon>Micromonospora</taxon>
    </lineage>
</organism>
<evidence type="ECO:0000313" key="2">
    <source>
        <dbReference type="Proteomes" id="UP000198251"/>
    </source>
</evidence>
<dbReference type="EMBL" id="LT607733">
    <property type="protein sequence ID" value="SCG17085.1"/>
    <property type="molecule type" value="Genomic_DNA"/>
</dbReference>
<dbReference type="AlphaFoldDB" id="A0A1C5GB50"/>
<protein>
    <submittedName>
        <fullName evidence="1">Uncharacterized protein</fullName>
    </submittedName>
</protein>
<dbReference type="RefSeq" id="WP_089000888.1">
    <property type="nucleotide sequence ID" value="NZ_LT607733.1"/>
</dbReference>
<keyword evidence="2" id="KW-1185">Reference proteome</keyword>
<sequence>MGGADTGGAPAGSRYADQRPYVVADRLDALRGPTNGVVSLDRRLDWSGRARYDLDNPRRLASMYETVLREATAPNDLTRWLDGATLQRLWPALVVPPQVRRLWEARFPELANARRHAA</sequence>
<reference evidence="1 2" key="1">
    <citation type="submission" date="2016-06" db="EMBL/GenBank/DDBJ databases">
        <authorList>
            <person name="Kjaerup R.B."/>
            <person name="Dalgaard T.S."/>
            <person name="Juul-Madsen H.R."/>
        </authorList>
    </citation>
    <scope>NUCLEOTIDE SEQUENCE [LARGE SCALE GENOMIC DNA]</scope>
    <source>
        <strain evidence="1 2">DSM 43913</strain>
    </source>
</reference>
<proteinExistence type="predicted"/>
<name>A0A1C5GB50_MICEH</name>
<dbReference type="Proteomes" id="UP000198251">
    <property type="component" value="Chromosome I"/>
</dbReference>